<evidence type="ECO:0000256" key="1">
    <source>
        <dbReference type="SAM" id="MobiDB-lite"/>
    </source>
</evidence>
<name>A0A6A6QI69_9PEZI</name>
<accession>A0A6A6QI69</accession>
<dbReference type="EMBL" id="MU004196">
    <property type="protein sequence ID" value="KAF2491157.1"/>
    <property type="molecule type" value="Genomic_DNA"/>
</dbReference>
<feature type="compositionally biased region" description="Polar residues" evidence="1">
    <location>
        <begin position="51"/>
        <end position="68"/>
    </location>
</feature>
<dbReference type="AlphaFoldDB" id="A0A6A6QI69"/>
<sequence>MKADTILAAAFGALTLLATIAGVRYKSSICGLVLKFFRCGRRRRDPRSIQDVESTSPELSSNQNSHSTGIELLNLPPVQHPMYLDWPVLPSPYDETRREQHEWSTLA</sequence>
<protein>
    <submittedName>
        <fullName evidence="2">Uncharacterized protein</fullName>
    </submittedName>
</protein>
<dbReference type="OrthoDB" id="10523345at2759"/>
<proteinExistence type="predicted"/>
<feature type="region of interest" description="Disordered" evidence="1">
    <location>
        <begin position="45"/>
        <end position="70"/>
    </location>
</feature>
<gene>
    <name evidence="2" type="ORF">BU16DRAFT_566069</name>
</gene>
<evidence type="ECO:0000313" key="2">
    <source>
        <dbReference type="EMBL" id="KAF2491157.1"/>
    </source>
</evidence>
<reference evidence="2" key="1">
    <citation type="journal article" date="2020" name="Stud. Mycol.">
        <title>101 Dothideomycetes genomes: a test case for predicting lifestyles and emergence of pathogens.</title>
        <authorList>
            <person name="Haridas S."/>
            <person name="Albert R."/>
            <person name="Binder M."/>
            <person name="Bloem J."/>
            <person name="Labutti K."/>
            <person name="Salamov A."/>
            <person name="Andreopoulos B."/>
            <person name="Baker S."/>
            <person name="Barry K."/>
            <person name="Bills G."/>
            <person name="Bluhm B."/>
            <person name="Cannon C."/>
            <person name="Castanera R."/>
            <person name="Culley D."/>
            <person name="Daum C."/>
            <person name="Ezra D."/>
            <person name="Gonzalez J."/>
            <person name="Henrissat B."/>
            <person name="Kuo A."/>
            <person name="Liang C."/>
            <person name="Lipzen A."/>
            <person name="Lutzoni F."/>
            <person name="Magnuson J."/>
            <person name="Mondo S."/>
            <person name="Nolan M."/>
            <person name="Ohm R."/>
            <person name="Pangilinan J."/>
            <person name="Park H.-J."/>
            <person name="Ramirez L."/>
            <person name="Alfaro M."/>
            <person name="Sun H."/>
            <person name="Tritt A."/>
            <person name="Yoshinaga Y."/>
            <person name="Zwiers L.-H."/>
            <person name="Turgeon B."/>
            <person name="Goodwin S."/>
            <person name="Spatafora J."/>
            <person name="Crous P."/>
            <person name="Grigoriev I."/>
        </authorList>
    </citation>
    <scope>NUCLEOTIDE SEQUENCE</scope>
    <source>
        <strain evidence="2">CBS 269.34</strain>
    </source>
</reference>
<organism evidence="2 3">
    <name type="scientific">Lophium mytilinum</name>
    <dbReference type="NCBI Taxonomy" id="390894"/>
    <lineage>
        <taxon>Eukaryota</taxon>
        <taxon>Fungi</taxon>
        <taxon>Dikarya</taxon>
        <taxon>Ascomycota</taxon>
        <taxon>Pezizomycotina</taxon>
        <taxon>Dothideomycetes</taxon>
        <taxon>Pleosporomycetidae</taxon>
        <taxon>Mytilinidiales</taxon>
        <taxon>Mytilinidiaceae</taxon>
        <taxon>Lophium</taxon>
    </lineage>
</organism>
<keyword evidence="3" id="KW-1185">Reference proteome</keyword>
<dbReference type="Proteomes" id="UP000799750">
    <property type="component" value="Unassembled WGS sequence"/>
</dbReference>
<evidence type="ECO:0000313" key="3">
    <source>
        <dbReference type="Proteomes" id="UP000799750"/>
    </source>
</evidence>